<feature type="transmembrane region" description="Helical" evidence="6">
    <location>
        <begin position="390"/>
        <end position="410"/>
    </location>
</feature>
<reference evidence="7 8" key="1">
    <citation type="submission" date="2020-08" db="EMBL/GenBank/DDBJ databases">
        <title>Genomic Encyclopedia of Type Strains, Phase IV (KMG-V): Genome sequencing to study the core and pangenomes of soil and plant-associated prokaryotes.</title>
        <authorList>
            <person name="Whitman W."/>
        </authorList>
    </citation>
    <scope>NUCLEOTIDE SEQUENCE [LARGE SCALE GENOMIC DNA]</scope>
    <source>
        <strain evidence="7 8">M8US30</strain>
    </source>
</reference>
<evidence type="ECO:0000256" key="5">
    <source>
        <dbReference type="ARBA" id="ARBA00023136"/>
    </source>
</evidence>
<name>A0A7W8N3T2_9BACT</name>
<evidence type="ECO:0000256" key="1">
    <source>
        <dbReference type="ARBA" id="ARBA00004651"/>
    </source>
</evidence>
<proteinExistence type="predicted"/>
<keyword evidence="3 6" id="KW-0812">Transmembrane</keyword>
<protein>
    <submittedName>
        <fullName evidence="7">O-antigen/teichoic acid export membrane protein</fullName>
    </submittedName>
</protein>
<feature type="transmembrane region" description="Helical" evidence="6">
    <location>
        <begin position="147"/>
        <end position="171"/>
    </location>
</feature>
<keyword evidence="4 6" id="KW-1133">Transmembrane helix</keyword>
<dbReference type="AlphaFoldDB" id="A0A7W8N3T2"/>
<comment type="subcellular location">
    <subcellularLocation>
        <location evidence="1">Cell membrane</location>
        <topology evidence="1">Multi-pass membrane protein</topology>
    </subcellularLocation>
</comment>
<evidence type="ECO:0000313" key="7">
    <source>
        <dbReference type="EMBL" id="MBB5342200.1"/>
    </source>
</evidence>
<accession>A0A7W8N3T2</accession>
<keyword evidence="5 6" id="KW-0472">Membrane</keyword>
<feature type="transmembrane region" description="Helical" evidence="6">
    <location>
        <begin position="358"/>
        <end position="378"/>
    </location>
</feature>
<feature type="transmembrane region" description="Helical" evidence="6">
    <location>
        <begin position="119"/>
        <end position="135"/>
    </location>
</feature>
<gene>
    <name evidence="7" type="ORF">HDF10_000150</name>
</gene>
<feature type="transmembrane region" description="Helical" evidence="6">
    <location>
        <begin position="285"/>
        <end position="307"/>
    </location>
</feature>
<feature type="transmembrane region" description="Helical" evidence="6">
    <location>
        <begin position="248"/>
        <end position="273"/>
    </location>
</feature>
<dbReference type="GO" id="GO:0005886">
    <property type="term" value="C:plasma membrane"/>
    <property type="evidence" value="ECO:0007669"/>
    <property type="project" value="UniProtKB-SubCell"/>
</dbReference>
<evidence type="ECO:0000256" key="6">
    <source>
        <dbReference type="SAM" id="Phobius"/>
    </source>
</evidence>
<dbReference type="PANTHER" id="PTHR30250">
    <property type="entry name" value="PST FAMILY PREDICTED COLANIC ACID TRANSPORTER"/>
    <property type="match status" value="1"/>
</dbReference>
<feature type="transmembrane region" description="Helical" evidence="6">
    <location>
        <begin position="191"/>
        <end position="218"/>
    </location>
</feature>
<evidence type="ECO:0000256" key="4">
    <source>
        <dbReference type="ARBA" id="ARBA00022989"/>
    </source>
</evidence>
<evidence type="ECO:0000256" key="2">
    <source>
        <dbReference type="ARBA" id="ARBA00022475"/>
    </source>
</evidence>
<keyword evidence="2" id="KW-1003">Cell membrane</keyword>
<dbReference type="InterPro" id="IPR050833">
    <property type="entry name" value="Poly_Biosynth_Transport"/>
</dbReference>
<feature type="transmembrane region" description="Helical" evidence="6">
    <location>
        <begin position="319"/>
        <end position="338"/>
    </location>
</feature>
<evidence type="ECO:0000256" key="3">
    <source>
        <dbReference type="ARBA" id="ARBA00022692"/>
    </source>
</evidence>
<feature type="transmembrane region" description="Helical" evidence="6">
    <location>
        <begin position="416"/>
        <end position="440"/>
    </location>
</feature>
<dbReference type="PANTHER" id="PTHR30250:SF11">
    <property type="entry name" value="O-ANTIGEN TRANSPORTER-RELATED"/>
    <property type="match status" value="1"/>
</dbReference>
<dbReference type="EMBL" id="JACHDZ010000001">
    <property type="protein sequence ID" value="MBB5342200.1"/>
    <property type="molecule type" value="Genomic_DNA"/>
</dbReference>
<dbReference type="Proteomes" id="UP000569092">
    <property type="component" value="Unassembled WGS sequence"/>
</dbReference>
<sequence>MTTVRSDDSRGDPLLETVDEATPHPLRAKVRRVFRIVFHFFLGQGALQGINVVIGVFLIRVLSVNDYAKFGLASGFQATTSILMDLGCASTIIPLVGDRALDPLVVGRYVRGAKSLRDTAFWVLSPFAALVFLIITHRQKWPWPIQITLLMTVLLALYSSGPVSYYSAPLFLHRRLRDYYVPQTISNICRLGAYVVLSVLGALNSWTAAGLSALNITFNGQLLERKSRQFFTWPQTNDLSIRKEIGRYVLPASPAIILGAFHGQVALFLISIFGNTVSIAEVAALARLGLIFNFLMTFNIVIVEPYIARLQRERLLLSYFRLIFFAALSCAGLVLFSFAVPNVFLWLLGPKYGGLRGLIGWVVLTACVNYVAGLIWIMNRSRKWVFWRGTIAEIGLLLLVQVGFVILFGVRTTRDAVMFNLASSFCYVFAHSYVAVYGFLKKDENPVPELAPDPPMTD</sequence>
<comment type="caution">
    <text evidence="7">The sequence shown here is derived from an EMBL/GenBank/DDBJ whole genome shotgun (WGS) entry which is preliminary data.</text>
</comment>
<evidence type="ECO:0000313" key="8">
    <source>
        <dbReference type="Proteomes" id="UP000569092"/>
    </source>
</evidence>
<feature type="transmembrane region" description="Helical" evidence="6">
    <location>
        <begin position="36"/>
        <end position="59"/>
    </location>
</feature>
<organism evidence="7 8">
    <name type="scientific">Tunturiibacter lichenicola</name>
    <dbReference type="NCBI Taxonomy" id="2051959"/>
    <lineage>
        <taxon>Bacteria</taxon>
        <taxon>Pseudomonadati</taxon>
        <taxon>Acidobacteriota</taxon>
        <taxon>Terriglobia</taxon>
        <taxon>Terriglobales</taxon>
        <taxon>Acidobacteriaceae</taxon>
        <taxon>Tunturiibacter</taxon>
    </lineage>
</organism>